<feature type="transmembrane region" description="Helical" evidence="1">
    <location>
        <begin position="69"/>
        <end position="89"/>
    </location>
</feature>
<keyword evidence="1" id="KW-1133">Transmembrane helix</keyword>
<keyword evidence="1" id="KW-0812">Transmembrane</keyword>
<dbReference type="AlphaFoldDB" id="A0A427XJL9"/>
<keyword evidence="1" id="KW-0472">Membrane</keyword>
<dbReference type="GO" id="GO:0005783">
    <property type="term" value="C:endoplasmic reticulum"/>
    <property type="evidence" value="ECO:0007669"/>
    <property type="project" value="TreeGrafter"/>
</dbReference>
<dbReference type="GeneID" id="39586452"/>
<evidence type="ECO:0000313" key="2">
    <source>
        <dbReference type="EMBL" id="RSH78983.1"/>
    </source>
</evidence>
<dbReference type="Pfam" id="PF06127">
    <property type="entry name" value="Mpo1-like"/>
    <property type="match status" value="1"/>
</dbReference>
<name>A0A427XJL9_9TREE</name>
<evidence type="ECO:0000313" key="3">
    <source>
        <dbReference type="Proteomes" id="UP000279236"/>
    </source>
</evidence>
<organism evidence="2 3">
    <name type="scientific">Apiotrichum porosum</name>
    <dbReference type="NCBI Taxonomy" id="105984"/>
    <lineage>
        <taxon>Eukaryota</taxon>
        <taxon>Fungi</taxon>
        <taxon>Dikarya</taxon>
        <taxon>Basidiomycota</taxon>
        <taxon>Agaricomycotina</taxon>
        <taxon>Tremellomycetes</taxon>
        <taxon>Trichosporonales</taxon>
        <taxon>Trichosporonaceae</taxon>
        <taxon>Apiotrichum</taxon>
    </lineage>
</organism>
<dbReference type="GO" id="GO:0046521">
    <property type="term" value="P:sphingoid catabolic process"/>
    <property type="evidence" value="ECO:0007669"/>
    <property type="project" value="TreeGrafter"/>
</dbReference>
<protein>
    <recommendedName>
        <fullName evidence="4">DUF962 domain protein</fullName>
    </recommendedName>
</protein>
<dbReference type="GO" id="GO:0016020">
    <property type="term" value="C:membrane"/>
    <property type="evidence" value="ECO:0007669"/>
    <property type="project" value="GOC"/>
</dbReference>
<sequence length="219" mass="24865">MSAQTAPAPVSHQQEHLEKELAFYGSYHSNTMNKIIHFCCIPQIWWSTLIIFGHVFIPEFVNHDLAPYLSARLSVGTLFAIAFQLYYLILDPFIGATYLPVMLIEYFTSAYFVAHPPAWLPWQTAFGPTPSSLPFASAMWVSAWIFQFIGHFVFEGRAPALTENLTQALVTAPFFVHIETLFGVFNWNPTLHKRINNAISKRIVAMNKANREKAAKKAQ</sequence>
<gene>
    <name evidence="2" type="ORF">EHS24_001909</name>
</gene>
<evidence type="ECO:0008006" key="4">
    <source>
        <dbReference type="Google" id="ProtNLM"/>
    </source>
</evidence>
<dbReference type="PANTHER" id="PTHR28026:SF9">
    <property type="entry name" value="2-HYDROXY-PALMITIC ACID DIOXYGENASE MPO1"/>
    <property type="match status" value="1"/>
</dbReference>
<accession>A0A427XJL9</accession>
<dbReference type="RefSeq" id="XP_028474130.1">
    <property type="nucleotide sequence ID" value="XM_028617667.1"/>
</dbReference>
<dbReference type="Proteomes" id="UP000279236">
    <property type="component" value="Unassembled WGS sequence"/>
</dbReference>
<dbReference type="PANTHER" id="PTHR28026">
    <property type="entry name" value="DUF962 DOMAIN PROTEIN (AFU_ORTHOLOGUE AFUA_8G05310)"/>
    <property type="match status" value="1"/>
</dbReference>
<comment type="caution">
    <text evidence="2">The sequence shown here is derived from an EMBL/GenBank/DDBJ whole genome shotgun (WGS) entry which is preliminary data.</text>
</comment>
<dbReference type="InterPro" id="IPR009305">
    <property type="entry name" value="Mpo1-like"/>
</dbReference>
<evidence type="ECO:0000256" key="1">
    <source>
        <dbReference type="SAM" id="Phobius"/>
    </source>
</evidence>
<dbReference type="EMBL" id="RSCE01000011">
    <property type="protein sequence ID" value="RSH78983.1"/>
    <property type="molecule type" value="Genomic_DNA"/>
</dbReference>
<reference evidence="2 3" key="1">
    <citation type="submission" date="2018-11" db="EMBL/GenBank/DDBJ databases">
        <title>Genome sequence of Apiotrichum porosum DSM 27194.</title>
        <authorList>
            <person name="Aliyu H."/>
            <person name="Gorte O."/>
            <person name="Ochsenreither K."/>
        </authorList>
    </citation>
    <scope>NUCLEOTIDE SEQUENCE [LARGE SCALE GENOMIC DNA]</scope>
    <source>
        <strain evidence="2 3">DSM 27194</strain>
    </source>
</reference>
<feature type="transmembrane region" description="Helical" evidence="1">
    <location>
        <begin position="35"/>
        <end position="57"/>
    </location>
</feature>
<proteinExistence type="predicted"/>
<dbReference type="OrthoDB" id="2124888at2759"/>
<keyword evidence="3" id="KW-1185">Reference proteome</keyword>
<feature type="transmembrane region" description="Helical" evidence="1">
    <location>
        <begin position="96"/>
        <end position="114"/>
    </location>
</feature>
<feature type="transmembrane region" description="Helical" evidence="1">
    <location>
        <begin position="134"/>
        <end position="154"/>
    </location>
</feature>